<dbReference type="AlphaFoldDB" id="A0A1H0HKK4"/>
<dbReference type="GO" id="GO:0004058">
    <property type="term" value="F:aromatic-L-amino-acid decarboxylase activity"/>
    <property type="evidence" value="ECO:0007669"/>
    <property type="project" value="UniProtKB-ARBA"/>
</dbReference>
<keyword evidence="3 6" id="KW-0456">Lyase</keyword>
<dbReference type="InterPro" id="IPR002129">
    <property type="entry name" value="PyrdxlP-dep_de-COase"/>
</dbReference>
<evidence type="ECO:0000256" key="6">
    <source>
        <dbReference type="RuleBase" id="RU000382"/>
    </source>
</evidence>
<dbReference type="EMBL" id="FNIR01000004">
    <property type="protein sequence ID" value="SDO19640.1"/>
    <property type="molecule type" value="Genomic_DNA"/>
</dbReference>
<dbReference type="Pfam" id="PF00282">
    <property type="entry name" value="Pyridoxal_deC"/>
    <property type="match status" value="1"/>
</dbReference>
<evidence type="ECO:0000256" key="2">
    <source>
        <dbReference type="ARBA" id="ARBA00022898"/>
    </source>
</evidence>
<evidence type="ECO:0000256" key="5">
    <source>
        <dbReference type="PIRSR" id="PIRSR602129-50"/>
    </source>
</evidence>
<evidence type="ECO:0000313" key="7">
    <source>
        <dbReference type="EMBL" id="SDO19640.1"/>
    </source>
</evidence>
<evidence type="ECO:0000256" key="3">
    <source>
        <dbReference type="ARBA" id="ARBA00023239"/>
    </source>
</evidence>
<feature type="modified residue" description="N6-(pyridoxal phosphate)lysine" evidence="5">
    <location>
        <position position="236"/>
    </location>
</feature>
<proteinExistence type="inferred from homology"/>
<dbReference type="InterPro" id="IPR015422">
    <property type="entry name" value="PyrdxlP-dep_Trfase_small"/>
</dbReference>
<dbReference type="InterPro" id="IPR015421">
    <property type="entry name" value="PyrdxlP-dep_Trfase_major"/>
</dbReference>
<keyword evidence="2 5" id="KW-0663">Pyridoxal phosphate</keyword>
<protein>
    <submittedName>
        <fullName evidence="7">Glutamate or tyrosine decarboxylase</fullName>
    </submittedName>
</protein>
<keyword evidence="8" id="KW-1185">Reference proteome</keyword>
<accession>A0A1H0HKK4</accession>
<dbReference type="GO" id="GO:0030170">
    <property type="term" value="F:pyridoxal phosphate binding"/>
    <property type="evidence" value="ECO:0007669"/>
    <property type="project" value="InterPro"/>
</dbReference>
<dbReference type="InterPro" id="IPR015424">
    <property type="entry name" value="PyrdxlP-dep_Trfase"/>
</dbReference>
<dbReference type="RefSeq" id="WP_207500401.1">
    <property type="nucleotide sequence ID" value="NZ_FNIR01000004.1"/>
</dbReference>
<reference evidence="8" key="1">
    <citation type="submission" date="2016-10" db="EMBL/GenBank/DDBJ databases">
        <authorList>
            <person name="Varghese N."/>
            <person name="Submissions S."/>
        </authorList>
    </citation>
    <scope>NUCLEOTIDE SEQUENCE [LARGE SCALE GENOMIC DNA]</scope>
    <source>
        <strain evidence="8">DSM 45843</strain>
    </source>
</reference>
<evidence type="ECO:0000256" key="4">
    <source>
        <dbReference type="ARBA" id="ARBA00038302"/>
    </source>
</evidence>
<dbReference type="Gene3D" id="3.40.640.10">
    <property type="entry name" value="Type I PLP-dependent aspartate aminotransferase-like (Major domain)"/>
    <property type="match status" value="1"/>
</dbReference>
<comment type="cofactor">
    <cofactor evidence="1 5 6">
        <name>pyridoxal 5'-phosphate</name>
        <dbReference type="ChEBI" id="CHEBI:597326"/>
    </cofactor>
</comment>
<organism evidence="7 8">
    <name type="scientific">Klenkia soli</name>
    <dbReference type="NCBI Taxonomy" id="1052260"/>
    <lineage>
        <taxon>Bacteria</taxon>
        <taxon>Bacillati</taxon>
        <taxon>Actinomycetota</taxon>
        <taxon>Actinomycetes</taxon>
        <taxon>Geodermatophilales</taxon>
        <taxon>Geodermatophilaceae</taxon>
        <taxon>Klenkia</taxon>
    </lineage>
</organism>
<dbReference type="InterPro" id="IPR050477">
    <property type="entry name" value="GrpII_AminoAcid_Decarb"/>
</dbReference>
<comment type="similarity">
    <text evidence="4">Belongs to the group II decarboxylase family. Sphingosine-1-phosphate lyase subfamily.</text>
</comment>
<dbReference type="GO" id="GO:0019752">
    <property type="term" value="P:carboxylic acid metabolic process"/>
    <property type="evidence" value="ECO:0007669"/>
    <property type="project" value="InterPro"/>
</dbReference>
<name>A0A1H0HKK4_9ACTN</name>
<evidence type="ECO:0000313" key="8">
    <source>
        <dbReference type="Proteomes" id="UP000199088"/>
    </source>
</evidence>
<dbReference type="PANTHER" id="PTHR42735:SF6">
    <property type="entry name" value="SPHINGOSINE-1-PHOSPHATE LYASE 1"/>
    <property type="match status" value="1"/>
</dbReference>
<dbReference type="STRING" id="1052260.SAMN05660199_01488"/>
<dbReference type="PANTHER" id="PTHR42735">
    <property type="match status" value="1"/>
</dbReference>
<dbReference type="Proteomes" id="UP000199088">
    <property type="component" value="Unassembled WGS sequence"/>
</dbReference>
<dbReference type="SUPFAM" id="SSF53383">
    <property type="entry name" value="PLP-dependent transferases"/>
    <property type="match status" value="1"/>
</dbReference>
<gene>
    <name evidence="7" type="ORF">SAMN05660199_01488</name>
</gene>
<evidence type="ECO:0000256" key="1">
    <source>
        <dbReference type="ARBA" id="ARBA00001933"/>
    </source>
</evidence>
<dbReference type="Gene3D" id="3.90.1150.10">
    <property type="entry name" value="Aspartate Aminotransferase, domain 1"/>
    <property type="match status" value="1"/>
</dbReference>
<sequence>MTPEQVLAELTALATDDVPTHGGATMAYVYDSGLAEVDALAAAAQAAYQWTNALDPTAFPSVARIEGDLVGAALGLLGGGPGAVGTVTSGGTESCLLAVLAARTRWRAAHPGDERRPQLLLPVTAHAAFRKAAHLFDLAVVDVGVDPETCRVRPDDVAQLLSTRTALVVVSAPSYPHGVLDPVAEVAAVAAAAGAPCHVDACIGGWLLPHLDGDTGTAPFDLSVPGVTSLSVDLHKYGYAPKGVSLLLTGDPEFRLGHWFATAGWPGYPVVNPTLAGTRPAGPMAAAWAVHRWLGVEGYRRLARRAREATTALVAGLGGVPGVRVVGDPATTLVALAGTDGLDVLHLADEMTARGWLLQPQPPFTQPDGTTLPATLHLTVTAATADRVPALLTDLADAARAALELPPPVPDPGLVAAAQGLDPAALTVAEVDGLLAFAGLDGGPLPERMAPVHALVAALPRELAERLLAGVLDRVHRPH</sequence>